<dbReference type="GeneID" id="36345517"/>
<dbReference type="KEGG" id="egl:EGR_09802"/>
<protein>
    <submittedName>
        <fullName evidence="2">Uncharacterized protein</fullName>
    </submittedName>
</protein>
<evidence type="ECO:0000313" key="2">
    <source>
        <dbReference type="EMBL" id="EUB55334.1"/>
    </source>
</evidence>
<organism evidence="2 3">
    <name type="scientific">Echinococcus granulosus</name>
    <name type="common">Hydatid tapeworm</name>
    <dbReference type="NCBI Taxonomy" id="6210"/>
    <lineage>
        <taxon>Eukaryota</taxon>
        <taxon>Metazoa</taxon>
        <taxon>Spiralia</taxon>
        <taxon>Lophotrochozoa</taxon>
        <taxon>Platyhelminthes</taxon>
        <taxon>Cestoda</taxon>
        <taxon>Eucestoda</taxon>
        <taxon>Cyclophyllidea</taxon>
        <taxon>Taeniidae</taxon>
        <taxon>Echinococcus</taxon>
        <taxon>Echinococcus granulosus group</taxon>
    </lineage>
</organism>
<accession>W6UPJ6</accession>
<proteinExistence type="predicted"/>
<dbReference type="AlphaFoldDB" id="W6UPJ6"/>
<evidence type="ECO:0000313" key="3">
    <source>
        <dbReference type="Proteomes" id="UP000019149"/>
    </source>
</evidence>
<name>W6UPJ6_ECHGR</name>
<dbReference type="OrthoDB" id="6276423at2759"/>
<evidence type="ECO:0000256" key="1">
    <source>
        <dbReference type="SAM" id="MobiDB-lite"/>
    </source>
</evidence>
<dbReference type="EMBL" id="APAU02000168">
    <property type="protein sequence ID" value="EUB55334.1"/>
    <property type="molecule type" value="Genomic_DNA"/>
</dbReference>
<dbReference type="CTD" id="36345517"/>
<comment type="caution">
    <text evidence="2">The sequence shown here is derived from an EMBL/GenBank/DDBJ whole genome shotgun (WGS) entry which is preliminary data.</text>
</comment>
<dbReference type="RefSeq" id="XP_024346530.1">
    <property type="nucleotide sequence ID" value="XM_024499051.1"/>
</dbReference>
<reference evidence="2 3" key="1">
    <citation type="journal article" date="2013" name="Nat. Genet.">
        <title>The genome of the hydatid tapeworm Echinococcus granulosus.</title>
        <authorList>
            <person name="Zheng H."/>
            <person name="Zhang W."/>
            <person name="Zhang L."/>
            <person name="Zhang Z."/>
            <person name="Li J."/>
            <person name="Lu G."/>
            <person name="Zhu Y."/>
            <person name="Wang Y."/>
            <person name="Huang Y."/>
            <person name="Liu J."/>
            <person name="Kang H."/>
            <person name="Chen J."/>
            <person name="Wang L."/>
            <person name="Chen A."/>
            <person name="Yu S."/>
            <person name="Gao Z."/>
            <person name="Jin L."/>
            <person name="Gu W."/>
            <person name="Wang Z."/>
            <person name="Zhao L."/>
            <person name="Shi B."/>
            <person name="Wen H."/>
            <person name="Lin R."/>
            <person name="Jones M.K."/>
            <person name="Brejova B."/>
            <person name="Vinar T."/>
            <person name="Zhao G."/>
            <person name="McManus D.P."/>
            <person name="Chen Z."/>
            <person name="Zhou Y."/>
            <person name="Wang S."/>
        </authorList>
    </citation>
    <scope>NUCLEOTIDE SEQUENCE [LARGE SCALE GENOMIC DNA]</scope>
</reference>
<sequence length="105" mass="11695">MTTFLTYIILVPEALHLGDLMGMWVRPATKITLPPSDFQGPTRGGNNRPYKEKKLSPELLPTSLSSFALPRLMVSPYHVPTGYFAGRLQQQQQHCKLTNPPTGTT</sequence>
<dbReference type="Proteomes" id="UP000019149">
    <property type="component" value="Unassembled WGS sequence"/>
</dbReference>
<gene>
    <name evidence="2" type="ORF">EGR_09802</name>
</gene>
<feature type="region of interest" description="Disordered" evidence="1">
    <location>
        <begin position="34"/>
        <end position="55"/>
    </location>
</feature>
<keyword evidence="3" id="KW-1185">Reference proteome</keyword>